<dbReference type="PROSITE" id="PS00211">
    <property type="entry name" value="ABC_TRANSPORTER_1"/>
    <property type="match status" value="1"/>
</dbReference>
<feature type="domain" description="ABC transporter" evidence="7">
    <location>
        <begin position="4"/>
        <end position="234"/>
    </location>
</feature>
<keyword evidence="4 8" id="KW-0067">ATP-binding</keyword>
<dbReference type="CDD" id="cd03301">
    <property type="entry name" value="ABC_MalK_N"/>
    <property type="match status" value="1"/>
</dbReference>
<evidence type="ECO:0000256" key="6">
    <source>
        <dbReference type="ARBA" id="ARBA00023136"/>
    </source>
</evidence>
<dbReference type="InterPro" id="IPR003593">
    <property type="entry name" value="AAA+_ATPase"/>
</dbReference>
<dbReference type="InterPro" id="IPR015855">
    <property type="entry name" value="ABC_transpr_MalK-like"/>
</dbReference>
<evidence type="ECO:0000256" key="4">
    <source>
        <dbReference type="ARBA" id="ARBA00022840"/>
    </source>
</evidence>
<dbReference type="SUPFAM" id="SSF52540">
    <property type="entry name" value="P-loop containing nucleoside triphosphate hydrolases"/>
    <property type="match status" value="1"/>
</dbReference>
<comment type="caution">
    <text evidence="8">The sequence shown here is derived from an EMBL/GenBank/DDBJ whole genome shotgun (WGS) entry which is preliminary data.</text>
</comment>
<keyword evidence="2" id="KW-1003">Cell membrane</keyword>
<dbReference type="RefSeq" id="WP_379320003.1">
    <property type="nucleotide sequence ID" value="NZ_JBHTLM010000010.1"/>
</dbReference>
<dbReference type="InterPro" id="IPR017871">
    <property type="entry name" value="ABC_transporter-like_CS"/>
</dbReference>
<protein>
    <submittedName>
        <fullName evidence="8">ABC transporter ATP-binding protein</fullName>
    </submittedName>
</protein>
<dbReference type="Pfam" id="PF08402">
    <property type="entry name" value="TOBE_2"/>
    <property type="match status" value="1"/>
</dbReference>
<dbReference type="GO" id="GO:0005524">
    <property type="term" value="F:ATP binding"/>
    <property type="evidence" value="ECO:0007669"/>
    <property type="project" value="UniProtKB-KW"/>
</dbReference>
<dbReference type="Proteomes" id="UP001597262">
    <property type="component" value="Unassembled WGS sequence"/>
</dbReference>
<accession>A0ABW3RZ95</accession>
<dbReference type="EMBL" id="JBHTLM010000010">
    <property type="protein sequence ID" value="MFD1177554.1"/>
    <property type="molecule type" value="Genomic_DNA"/>
</dbReference>
<evidence type="ECO:0000256" key="2">
    <source>
        <dbReference type="ARBA" id="ARBA00022475"/>
    </source>
</evidence>
<sequence length="361" mass="39807">MASIQFVSVTKAFEKNAVIQDLNLTIEDGAFTVLVGPSGCGKTTLLRMIAGLGPQTSGQVLIDGKDVSRIPSGQRGVAMVFQNYAIYPTMSVRENIEFGLKNNKVPKAERVRLVESISETVGLLEYLDRKPSALSGGQRQRVALARAMVKKPSVFLMDEPLSNLDAKLRVQMRIELIELHKKLGTTFVYVTHDQVEAMSMADTIVLMNKGLIQQEAAPDDIYHKPRNLFTAQFIGVPPMNVGDLGVDGVKFGFRPENASLSAAESWPSEKLEQTRPTPHYALQGTIVTREMLGSETIYQIRSGDLSFMVKSPEDTFQVDQEVVLGVEAAKIHFFGADELRIEDSDPRIHGYLEALRGKSHG</sequence>
<dbReference type="PANTHER" id="PTHR43875">
    <property type="entry name" value="MALTODEXTRIN IMPORT ATP-BINDING PROTEIN MSMX"/>
    <property type="match status" value="1"/>
</dbReference>
<organism evidence="8 9">
    <name type="scientific">Paenibacillus puldeungensis</name>
    <dbReference type="NCBI Taxonomy" id="696536"/>
    <lineage>
        <taxon>Bacteria</taxon>
        <taxon>Bacillati</taxon>
        <taxon>Bacillota</taxon>
        <taxon>Bacilli</taxon>
        <taxon>Bacillales</taxon>
        <taxon>Paenibacillaceae</taxon>
        <taxon>Paenibacillus</taxon>
    </lineage>
</organism>
<evidence type="ECO:0000259" key="7">
    <source>
        <dbReference type="PROSITE" id="PS50893"/>
    </source>
</evidence>
<keyword evidence="9" id="KW-1185">Reference proteome</keyword>
<dbReference type="InterPro" id="IPR027417">
    <property type="entry name" value="P-loop_NTPase"/>
</dbReference>
<keyword evidence="6" id="KW-0472">Membrane</keyword>
<dbReference type="InterPro" id="IPR008995">
    <property type="entry name" value="Mo/tungstate-bd_C_term_dom"/>
</dbReference>
<dbReference type="InterPro" id="IPR003439">
    <property type="entry name" value="ABC_transporter-like_ATP-bd"/>
</dbReference>
<dbReference type="SMART" id="SM00382">
    <property type="entry name" value="AAA"/>
    <property type="match status" value="1"/>
</dbReference>
<keyword evidence="3" id="KW-0547">Nucleotide-binding</keyword>
<dbReference type="PANTHER" id="PTHR43875:SF15">
    <property type="entry name" value="TREHALOSE IMPORT ATP-BINDING PROTEIN SUGC"/>
    <property type="match status" value="1"/>
</dbReference>
<dbReference type="Gene3D" id="2.40.50.100">
    <property type="match status" value="1"/>
</dbReference>
<dbReference type="PROSITE" id="PS50893">
    <property type="entry name" value="ABC_TRANSPORTER_2"/>
    <property type="match status" value="1"/>
</dbReference>
<evidence type="ECO:0000256" key="3">
    <source>
        <dbReference type="ARBA" id="ARBA00022741"/>
    </source>
</evidence>
<keyword evidence="5" id="KW-1278">Translocase</keyword>
<evidence type="ECO:0000313" key="9">
    <source>
        <dbReference type="Proteomes" id="UP001597262"/>
    </source>
</evidence>
<evidence type="ECO:0000313" key="8">
    <source>
        <dbReference type="EMBL" id="MFD1177554.1"/>
    </source>
</evidence>
<dbReference type="Pfam" id="PF00005">
    <property type="entry name" value="ABC_tran"/>
    <property type="match status" value="1"/>
</dbReference>
<evidence type="ECO:0000256" key="5">
    <source>
        <dbReference type="ARBA" id="ARBA00022967"/>
    </source>
</evidence>
<gene>
    <name evidence="8" type="ORF">ACFQ3W_14770</name>
</gene>
<proteinExistence type="predicted"/>
<evidence type="ECO:0000256" key="1">
    <source>
        <dbReference type="ARBA" id="ARBA00022448"/>
    </source>
</evidence>
<dbReference type="InterPro" id="IPR013611">
    <property type="entry name" value="Transp-assoc_OB_typ2"/>
</dbReference>
<name>A0ABW3RZ95_9BACL</name>
<dbReference type="SUPFAM" id="SSF50331">
    <property type="entry name" value="MOP-like"/>
    <property type="match status" value="1"/>
</dbReference>
<dbReference type="InterPro" id="IPR047641">
    <property type="entry name" value="ABC_transpr_MalK/UgpC-like"/>
</dbReference>
<keyword evidence="1" id="KW-0813">Transport</keyword>
<reference evidence="9" key="1">
    <citation type="journal article" date="2019" name="Int. J. Syst. Evol. Microbiol.">
        <title>The Global Catalogue of Microorganisms (GCM) 10K type strain sequencing project: providing services to taxonomists for standard genome sequencing and annotation.</title>
        <authorList>
            <consortium name="The Broad Institute Genomics Platform"/>
            <consortium name="The Broad Institute Genome Sequencing Center for Infectious Disease"/>
            <person name="Wu L."/>
            <person name="Ma J."/>
        </authorList>
    </citation>
    <scope>NUCLEOTIDE SEQUENCE [LARGE SCALE GENOMIC DNA]</scope>
    <source>
        <strain evidence="9">CCUG 59189</strain>
    </source>
</reference>
<dbReference type="Gene3D" id="3.40.50.300">
    <property type="entry name" value="P-loop containing nucleotide triphosphate hydrolases"/>
    <property type="match status" value="1"/>
</dbReference>